<keyword evidence="2" id="KW-1185">Reference proteome</keyword>
<dbReference type="RefSeq" id="WP_119777626.1">
    <property type="nucleotide sequence ID" value="NZ_QYUK01000011.1"/>
</dbReference>
<dbReference type="AlphaFoldDB" id="A0A418WAE1"/>
<dbReference type="EMBL" id="QYUK01000011">
    <property type="protein sequence ID" value="RJF86982.1"/>
    <property type="molecule type" value="Genomic_DNA"/>
</dbReference>
<name>A0A418WAE1_9PROT</name>
<evidence type="ECO:0008006" key="3">
    <source>
        <dbReference type="Google" id="ProtNLM"/>
    </source>
</evidence>
<dbReference type="Proteomes" id="UP000284605">
    <property type="component" value="Unassembled WGS sequence"/>
</dbReference>
<evidence type="ECO:0000313" key="1">
    <source>
        <dbReference type="EMBL" id="RJF86982.1"/>
    </source>
</evidence>
<comment type="caution">
    <text evidence="1">The sequence shown here is derived from an EMBL/GenBank/DDBJ whole genome shotgun (WGS) entry which is preliminary data.</text>
</comment>
<dbReference type="Pfam" id="PF13759">
    <property type="entry name" value="2OG-FeII_Oxy_5"/>
    <property type="match status" value="1"/>
</dbReference>
<protein>
    <recommendedName>
        <fullName evidence="3">2OG-Fe(II) oxygenase</fullName>
    </recommendedName>
</protein>
<accession>A0A418WAE1</accession>
<proteinExistence type="predicted"/>
<reference evidence="1 2" key="1">
    <citation type="submission" date="2018-09" db="EMBL/GenBank/DDBJ databases">
        <authorList>
            <person name="Zhu H."/>
        </authorList>
    </citation>
    <scope>NUCLEOTIDE SEQUENCE [LARGE SCALE GENOMIC DNA]</scope>
    <source>
        <strain evidence="1 2">K1W22B-8</strain>
    </source>
</reference>
<evidence type="ECO:0000313" key="2">
    <source>
        <dbReference type="Proteomes" id="UP000284605"/>
    </source>
</evidence>
<sequence length="235" mass="25959">MSDIELKPGFHALWPTPLGIYRLAGVSEFNALLVRALGAIRAEQLEQRRQAPANFFASDDDLLQRIKLKEWDQFVRFVVDRLHDTVEQANAGSWPAEGLNLEVAMKGMWFQCSNGGAFHDVHTHGNCSWSGVYVVQVDEAPLRARHPVYGAANGVTRFYGPPFATLGGAFVDVANAYLQPPHRDVEPVPGQLTIFPSWLAHQALPYAGDADRIIISFNASVHATGGDQLHDYSPR</sequence>
<dbReference type="OrthoDB" id="9783136at2"/>
<organism evidence="1 2">
    <name type="scientific">Oleomonas cavernae</name>
    <dbReference type="NCBI Taxonomy" id="2320859"/>
    <lineage>
        <taxon>Bacteria</taxon>
        <taxon>Pseudomonadati</taxon>
        <taxon>Pseudomonadota</taxon>
        <taxon>Alphaproteobacteria</taxon>
        <taxon>Acetobacterales</taxon>
        <taxon>Acetobacteraceae</taxon>
        <taxon>Oleomonas</taxon>
    </lineage>
</organism>
<gene>
    <name evidence="1" type="ORF">D3874_08100</name>
</gene>
<dbReference type="Gene3D" id="2.60.120.620">
    <property type="entry name" value="q2cbj1_9rhob like domain"/>
    <property type="match status" value="1"/>
</dbReference>
<dbReference type="InterPro" id="IPR012668">
    <property type="entry name" value="CHP02466"/>
</dbReference>